<dbReference type="KEGG" id="lrs:PX52LOC_07057"/>
<evidence type="ECO:0000256" key="4">
    <source>
        <dbReference type="ARBA" id="ARBA00023125"/>
    </source>
</evidence>
<dbReference type="OrthoDB" id="9781053at2"/>
<keyword evidence="4 6" id="KW-0238">DNA-binding</keyword>
<dbReference type="NCBIfam" id="NF001030">
    <property type="entry name" value="PRK00110.1"/>
    <property type="match status" value="1"/>
</dbReference>
<dbReference type="GO" id="GO:0005829">
    <property type="term" value="C:cytosol"/>
    <property type="evidence" value="ECO:0007669"/>
    <property type="project" value="TreeGrafter"/>
</dbReference>
<comment type="subcellular location">
    <subcellularLocation>
        <location evidence="6">Cytoplasm</location>
    </subcellularLocation>
</comment>
<dbReference type="NCBIfam" id="NF009044">
    <property type="entry name" value="PRK12378.1"/>
    <property type="match status" value="1"/>
</dbReference>
<proteinExistence type="inferred from homology"/>
<dbReference type="PANTHER" id="PTHR12532:SF6">
    <property type="entry name" value="TRANSCRIPTIONAL REGULATORY PROTEIN YEBC-RELATED"/>
    <property type="match status" value="1"/>
</dbReference>
<name>A0A5C1APA6_9BACT</name>
<keyword evidence="3 6" id="KW-0805">Transcription regulation</keyword>
<evidence type="ECO:0000313" key="10">
    <source>
        <dbReference type="Proteomes" id="UP000324974"/>
    </source>
</evidence>
<evidence type="ECO:0000313" key="9">
    <source>
        <dbReference type="EMBL" id="QEL19973.1"/>
    </source>
</evidence>
<evidence type="ECO:0000259" key="8">
    <source>
        <dbReference type="Pfam" id="PF20772"/>
    </source>
</evidence>
<dbReference type="Gene3D" id="3.30.70.980">
    <property type="match status" value="2"/>
</dbReference>
<gene>
    <name evidence="9" type="ORF">PX52LOC_07057</name>
</gene>
<sequence>MAGHSHSANIAVRKGKQDAQRAKLFSKLARYIMIAAKNGGGDPDTNLRLRYAIDKARSVSMPKDNIERAVKKGTGELEGVNYEDVTYEGYGPGGVAILVEALTDNRARTGNDVRTLFEKGGGNMGTPGCVGYLFDRKGLIVLDVKAQPDEEKMMEAALEAGADDIKREGTVYEITTDPTTFGQVLEKLKAAGYEPGTAELTQLPKTAAEVETEVGKKVVRLLDALEDNDDVQNVYTNANITEEMAG</sequence>
<dbReference type="GO" id="GO:0003677">
    <property type="term" value="F:DNA binding"/>
    <property type="evidence" value="ECO:0007669"/>
    <property type="project" value="UniProtKB-UniRule"/>
</dbReference>
<evidence type="ECO:0000256" key="5">
    <source>
        <dbReference type="ARBA" id="ARBA00023163"/>
    </source>
</evidence>
<dbReference type="SUPFAM" id="SSF75625">
    <property type="entry name" value="YebC-like"/>
    <property type="match status" value="1"/>
</dbReference>
<dbReference type="EMBL" id="CP042425">
    <property type="protein sequence ID" value="QEL19973.1"/>
    <property type="molecule type" value="Genomic_DNA"/>
</dbReference>
<evidence type="ECO:0000256" key="2">
    <source>
        <dbReference type="ARBA" id="ARBA00022490"/>
    </source>
</evidence>
<keyword evidence="2 6" id="KW-0963">Cytoplasm</keyword>
<dbReference type="Pfam" id="PF20772">
    <property type="entry name" value="TACO1_YebC_N"/>
    <property type="match status" value="1"/>
</dbReference>
<comment type="similarity">
    <text evidence="1 6">Belongs to the TACO1 family.</text>
</comment>
<reference evidence="10" key="1">
    <citation type="submission" date="2019-08" db="EMBL/GenBank/DDBJ databases">
        <title>Limnoglobus roseus gen. nov., sp. nov., a novel freshwater planctomycete with a giant genome from the family Gemmataceae.</title>
        <authorList>
            <person name="Kulichevskaya I.S."/>
            <person name="Naumoff D.G."/>
            <person name="Miroshnikov K."/>
            <person name="Ivanova A."/>
            <person name="Philippov D.A."/>
            <person name="Hakobyan A."/>
            <person name="Rijpstra I.C."/>
            <person name="Sinninghe Damste J.S."/>
            <person name="Liesack W."/>
            <person name="Dedysh S.N."/>
        </authorList>
    </citation>
    <scope>NUCLEOTIDE SEQUENCE [LARGE SCALE GENOMIC DNA]</scope>
    <source>
        <strain evidence="10">PX52</strain>
    </source>
</reference>
<dbReference type="NCBIfam" id="TIGR01033">
    <property type="entry name" value="YebC/PmpR family DNA-binding transcriptional regulator"/>
    <property type="match status" value="1"/>
</dbReference>
<dbReference type="InterPro" id="IPR002876">
    <property type="entry name" value="Transcrip_reg_TACO1-like"/>
</dbReference>
<dbReference type="AlphaFoldDB" id="A0A5C1APA6"/>
<keyword evidence="10" id="KW-1185">Reference proteome</keyword>
<dbReference type="FunFam" id="3.30.70.980:FF:000002">
    <property type="entry name" value="Probable transcriptional regulatory protein YebC"/>
    <property type="match status" value="1"/>
</dbReference>
<dbReference type="InterPro" id="IPR029072">
    <property type="entry name" value="YebC-like"/>
</dbReference>
<protein>
    <recommendedName>
        <fullName evidence="6">Probable transcriptional regulatory protein PX52LOC_07057</fullName>
    </recommendedName>
</protein>
<dbReference type="GO" id="GO:0006355">
    <property type="term" value="P:regulation of DNA-templated transcription"/>
    <property type="evidence" value="ECO:0007669"/>
    <property type="project" value="UniProtKB-UniRule"/>
</dbReference>
<dbReference type="HAMAP" id="MF_00693">
    <property type="entry name" value="Transcrip_reg_TACO1"/>
    <property type="match status" value="1"/>
</dbReference>
<dbReference type="PANTHER" id="PTHR12532">
    <property type="entry name" value="TRANSLATIONAL ACTIVATOR OF CYTOCHROME C OXIDASE 1"/>
    <property type="match status" value="1"/>
</dbReference>
<keyword evidence="5 6" id="KW-0804">Transcription</keyword>
<dbReference type="RefSeq" id="WP_149114308.1">
    <property type="nucleotide sequence ID" value="NZ_CP042425.1"/>
</dbReference>
<feature type="domain" description="TACO1/YebC-like second and third" evidence="7">
    <location>
        <begin position="82"/>
        <end position="238"/>
    </location>
</feature>
<evidence type="ECO:0000256" key="1">
    <source>
        <dbReference type="ARBA" id="ARBA00008724"/>
    </source>
</evidence>
<dbReference type="Gene3D" id="1.10.10.200">
    <property type="match status" value="1"/>
</dbReference>
<organism evidence="9 10">
    <name type="scientific">Limnoglobus roseus</name>
    <dbReference type="NCBI Taxonomy" id="2598579"/>
    <lineage>
        <taxon>Bacteria</taxon>
        <taxon>Pseudomonadati</taxon>
        <taxon>Planctomycetota</taxon>
        <taxon>Planctomycetia</taxon>
        <taxon>Gemmatales</taxon>
        <taxon>Gemmataceae</taxon>
        <taxon>Limnoglobus</taxon>
    </lineage>
</organism>
<dbReference type="Pfam" id="PF01709">
    <property type="entry name" value="Transcrip_reg"/>
    <property type="match status" value="1"/>
</dbReference>
<dbReference type="InterPro" id="IPR048300">
    <property type="entry name" value="TACO1_YebC-like_2nd/3rd_dom"/>
</dbReference>
<dbReference type="Proteomes" id="UP000324974">
    <property type="component" value="Chromosome"/>
</dbReference>
<dbReference type="FunFam" id="1.10.10.200:FF:000002">
    <property type="entry name" value="Probable transcriptional regulatory protein CLM62_37755"/>
    <property type="match status" value="1"/>
</dbReference>
<dbReference type="InterPro" id="IPR017856">
    <property type="entry name" value="Integrase-like_N"/>
</dbReference>
<evidence type="ECO:0000256" key="3">
    <source>
        <dbReference type="ARBA" id="ARBA00023015"/>
    </source>
</evidence>
<evidence type="ECO:0000256" key="6">
    <source>
        <dbReference type="HAMAP-Rule" id="MF_00693"/>
    </source>
</evidence>
<feature type="domain" description="TACO1/YebC-like N-terminal" evidence="8">
    <location>
        <begin position="5"/>
        <end position="76"/>
    </location>
</feature>
<evidence type="ECO:0000259" key="7">
    <source>
        <dbReference type="Pfam" id="PF01709"/>
    </source>
</evidence>
<dbReference type="InterPro" id="IPR049083">
    <property type="entry name" value="TACO1_YebC_N"/>
</dbReference>
<accession>A0A5C1APA6</accession>
<dbReference type="InterPro" id="IPR026564">
    <property type="entry name" value="Transcrip_reg_TACO1-like_dom3"/>
</dbReference>